<dbReference type="RefSeq" id="WP_150478468.1">
    <property type="nucleotide sequence ID" value="NZ_BMTB01000019.1"/>
</dbReference>
<feature type="domain" description="Pyrroline-5-carboxylate reductase catalytic N-terminal" evidence="2">
    <location>
        <begin position="3"/>
        <end position="92"/>
    </location>
</feature>
<protein>
    <submittedName>
        <fullName evidence="3">NADP oxidoreductase</fullName>
    </submittedName>
</protein>
<dbReference type="Pfam" id="PF03807">
    <property type="entry name" value="F420_oxidored"/>
    <property type="match status" value="1"/>
</dbReference>
<dbReference type="InterPro" id="IPR028939">
    <property type="entry name" value="P5C_Rdtase_cat_N"/>
</dbReference>
<evidence type="ECO:0000259" key="2">
    <source>
        <dbReference type="Pfam" id="PF03807"/>
    </source>
</evidence>
<dbReference type="PANTHER" id="PTHR14239">
    <property type="entry name" value="DUDULIN-RELATED"/>
    <property type="match status" value="1"/>
</dbReference>
<dbReference type="KEGG" id="scoe:CP976_00410"/>
<name>A0A5J6HR45_STRC4</name>
<sequence>MLIGVIGTGPIGTTLARRLSAGGHDVAVANSRGPETIDAEALEFGAHAVTAADAVQGKDVIVLSIPFGRIPAVAPLFASVPGQTVVIDTSNYMPHRDGAIEAVDNGQVESLWVTEQLGRPVVKAWNAVLSQTLQAKDAPAGTPGRIALPVAADSEEARRVGMRLVDETGFDPFDAGTLADSWRQQPMTPAYCTELGLQDLENALHSADRDEAPRNRDRMTERYFEYTSTPTREQLVELNRSLHR</sequence>
<organism evidence="3 4">
    <name type="scientific">Streptomyces coeruleorubidus</name>
    <dbReference type="NCBI Taxonomy" id="116188"/>
    <lineage>
        <taxon>Bacteria</taxon>
        <taxon>Bacillati</taxon>
        <taxon>Actinomycetota</taxon>
        <taxon>Actinomycetes</taxon>
        <taxon>Kitasatosporales</taxon>
        <taxon>Streptomycetaceae</taxon>
        <taxon>Streptomyces</taxon>
    </lineage>
</organism>
<dbReference type="GO" id="GO:0016491">
    <property type="term" value="F:oxidoreductase activity"/>
    <property type="evidence" value="ECO:0007669"/>
    <property type="project" value="UniProtKB-KW"/>
</dbReference>
<evidence type="ECO:0000313" key="3">
    <source>
        <dbReference type="EMBL" id="QEV22809.1"/>
    </source>
</evidence>
<dbReference type="InterPro" id="IPR051267">
    <property type="entry name" value="STEAP_metalloreductase"/>
</dbReference>
<keyword evidence="1" id="KW-0560">Oxidoreductase</keyword>
<dbReference type="GeneID" id="91414575"/>
<evidence type="ECO:0000256" key="1">
    <source>
        <dbReference type="ARBA" id="ARBA00023002"/>
    </source>
</evidence>
<gene>
    <name evidence="3" type="ORF">CP976_00410</name>
</gene>
<reference evidence="3 4" key="1">
    <citation type="submission" date="2017-09" db="EMBL/GenBank/DDBJ databases">
        <authorList>
            <person name="Lee N."/>
            <person name="Cho B.-K."/>
        </authorList>
    </citation>
    <scope>NUCLEOTIDE SEQUENCE [LARGE SCALE GENOMIC DNA]</scope>
    <source>
        <strain evidence="3 4">ATCC 13740</strain>
    </source>
</reference>
<dbReference type="EMBL" id="CP023694">
    <property type="protein sequence ID" value="QEV22809.1"/>
    <property type="molecule type" value="Genomic_DNA"/>
</dbReference>
<proteinExistence type="predicted"/>
<dbReference type="InterPro" id="IPR036291">
    <property type="entry name" value="NAD(P)-bd_dom_sf"/>
</dbReference>
<dbReference type="SUPFAM" id="SSF51735">
    <property type="entry name" value="NAD(P)-binding Rossmann-fold domains"/>
    <property type="match status" value="1"/>
</dbReference>
<accession>A0A5J6HR45</accession>
<dbReference type="AlphaFoldDB" id="A0A5J6HR45"/>
<evidence type="ECO:0000313" key="4">
    <source>
        <dbReference type="Proteomes" id="UP000326598"/>
    </source>
</evidence>
<dbReference type="Gene3D" id="3.40.50.720">
    <property type="entry name" value="NAD(P)-binding Rossmann-like Domain"/>
    <property type="match status" value="1"/>
</dbReference>
<dbReference type="Proteomes" id="UP000326598">
    <property type="component" value="Chromosome"/>
</dbReference>